<proteinExistence type="predicted"/>
<name>A0A418YFA7_9GAMM</name>
<dbReference type="AlphaFoldDB" id="A0A418YFA7"/>
<evidence type="ECO:0000259" key="1">
    <source>
        <dbReference type="PROSITE" id="PS51186"/>
    </source>
</evidence>
<dbReference type="RefSeq" id="WP_119910469.1">
    <property type="nucleotide sequence ID" value="NZ_QZCH01000010.1"/>
</dbReference>
<dbReference type="SUPFAM" id="SSF55729">
    <property type="entry name" value="Acyl-CoA N-acyltransferases (Nat)"/>
    <property type="match status" value="1"/>
</dbReference>
<dbReference type="EMBL" id="QZCH01000010">
    <property type="protein sequence ID" value="RJG47886.1"/>
    <property type="molecule type" value="Genomic_DNA"/>
</dbReference>
<evidence type="ECO:0000313" key="2">
    <source>
        <dbReference type="EMBL" id="RJG47886.1"/>
    </source>
</evidence>
<gene>
    <name evidence="2" type="ORF">D1Z90_09235</name>
</gene>
<dbReference type="Proteomes" id="UP000283255">
    <property type="component" value="Unassembled WGS sequence"/>
</dbReference>
<dbReference type="PANTHER" id="PTHR43792:SF1">
    <property type="entry name" value="N-ACETYLTRANSFERASE DOMAIN-CONTAINING PROTEIN"/>
    <property type="match status" value="1"/>
</dbReference>
<comment type="caution">
    <text evidence="2">The sequence shown here is derived from an EMBL/GenBank/DDBJ whole genome shotgun (WGS) entry which is preliminary data.</text>
</comment>
<sequence length="169" mass="19231">MSVIAQTKRLTLRHFTLDDLERVHAIMSNRQVMKYSMSGPLSKQQSATFLQNILDTYQSKGYSLWAVESIEHQQLVGFCGHFFHRFQGEDEVELAYRLHPDFWGVGIASEAAQAASEYAFRELGLTRLISFISQKNAASIKVAENSGFELEQETEMFETPVLVYSLKKG</sequence>
<keyword evidence="2" id="KW-0808">Transferase</keyword>
<organism evidence="2 3">
    <name type="scientific">Motilimonas pumila</name>
    <dbReference type="NCBI Taxonomy" id="2303987"/>
    <lineage>
        <taxon>Bacteria</taxon>
        <taxon>Pseudomonadati</taxon>
        <taxon>Pseudomonadota</taxon>
        <taxon>Gammaproteobacteria</taxon>
        <taxon>Alteromonadales</taxon>
        <taxon>Alteromonadales genera incertae sedis</taxon>
        <taxon>Motilimonas</taxon>
    </lineage>
</organism>
<reference evidence="2 3" key="1">
    <citation type="submission" date="2018-09" db="EMBL/GenBank/DDBJ databases">
        <authorList>
            <person name="Wang F."/>
        </authorList>
    </citation>
    <scope>NUCLEOTIDE SEQUENCE [LARGE SCALE GENOMIC DNA]</scope>
    <source>
        <strain evidence="2 3">PLHSC7-2</strain>
    </source>
</reference>
<reference evidence="2 3" key="2">
    <citation type="submission" date="2019-01" db="EMBL/GenBank/DDBJ databases">
        <title>Motilimonas pumilus sp. nov., isolated from the gut of sea cucumber (Apostichopus japonicus).</title>
        <authorList>
            <person name="Wang F.-Q."/>
            <person name="Ren L.-H."/>
            <person name="Lin Y.-W."/>
            <person name="Sun G.-H."/>
            <person name="Du Z.-J."/>
            <person name="Zhao J.-X."/>
            <person name="Liu X.-J."/>
            <person name="Liu L.-J."/>
        </authorList>
    </citation>
    <scope>NUCLEOTIDE SEQUENCE [LARGE SCALE GENOMIC DNA]</scope>
    <source>
        <strain evidence="2 3">PLHSC7-2</strain>
    </source>
</reference>
<dbReference type="Pfam" id="PF13302">
    <property type="entry name" value="Acetyltransf_3"/>
    <property type="match status" value="1"/>
</dbReference>
<keyword evidence="3" id="KW-1185">Reference proteome</keyword>
<dbReference type="OrthoDB" id="9801656at2"/>
<accession>A0A418YFA7</accession>
<dbReference type="InterPro" id="IPR051531">
    <property type="entry name" value="N-acetyltransferase"/>
</dbReference>
<feature type="domain" description="N-acetyltransferase" evidence="1">
    <location>
        <begin position="10"/>
        <end position="169"/>
    </location>
</feature>
<evidence type="ECO:0000313" key="3">
    <source>
        <dbReference type="Proteomes" id="UP000283255"/>
    </source>
</evidence>
<dbReference type="PANTHER" id="PTHR43792">
    <property type="entry name" value="GNAT FAMILY, PUTATIVE (AFU_ORTHOLOGUE AFUA_3G00765)-RELATED-RELATED"/>
    <property type="match status" value="1"/>
</dbReference>
<dbReference type="Gene3D" id="3.40.630.30">
    <property type="match status" value="1"/>
</dbReference>
<dbReference type="PROSITE" id="PS51186">
    <property type="entry name" value="GNAT"/>
    <property type="match status" value="1"/>
</dbReference>
<dbReference type="InterPro" id="IPR016181">
    <property type="entry name" value="Acyl_CoA_acyltransferase"/>
</dbReference>
<dbReference type="InterPro" id="IPR000182">
    <property type="entry name" value="GNAT_dom"/>
</dbReference>
<protein>
    <submittedName>
        <fullName evidence="2">N-acetyltransferase</fullName>
    </submittedName>
</protein>
<dbReference type="GO" id="GO:0016747">
    <property type="term" value="F:acyltransferase activity, transferring groups other than amino-acyl groups"/>
    <property type="evidence" value="ECO:0007669"/>
    <property type="project" value="InterPro"/>
</dbReference>